<organism evidence="1 2">
    <name type="scientific">Lysinibacillus macroides</name>
    <dbReference type="NCBI Taxonomy" id="33935"/>
    <lineage>
        <taxon>Bacteria</taxon>
        <taxon>Bacillati</taxon>
        <taxon>Bacillota</taxon>
        <taxon>Bacilli</taxon>
        <taxon>Bacillales</taxon>
        <taxon>Bacillaceae</taxon>
        <taxon>Lysinibacillus</taxon>
    </lineage>
</organism>
<dbReference type="AlphaFoldDB" id="A0A0N0CUH9"/>
<sequence length="167" mass="20073">MECVKCQTEEDYEKFAIFFLQNRRLFDDVYAILDALGSLFVMIEKTNVLLFYNEHEEVSAVASYTLGVRENNFENQEIIFIDCALLKKEYQNSRFFVKGFLKMIKHMLAEHSEVTEIQFYAYRHHSYIHRLYKKFATIIDEREEMFGTQDVFSVEAHKLLKFLERFD</sequence>
<evidence type="ECO:0000313" key="1">
    <source>
        <dbReference type="EMBL" id="KOY80381.1"/>
    </source>
</evidence>
<proteinExistence type="predicted"/>
<comment type="caution">
    <text evidence="1">The sequence shown here is derived from an EMBL/GenBank/DDBJ whole genome shotgun (WGS) entry which is preliminary data.</text>
</comment>
<dbReference type="Proteomes" id="UP000037977">
    <property type="component" value="Unassembled WGS sequence"/>
</dbReference>
<protein>
    <recommendedName>
        <fullName evidence="3">N-acetyltransferase domain-containing protein</fullName>
    </recommendedName>
</protein>
<gene>
    <name evidence="1" type="ORF">ADM90_21345</name>
</gene>
<accession>A0A0N0CUH9</accession>
<evidence type="ECO:0000313" key="2">
    <source>
        <dbReference type="Proteomes" id="UP000037977"/>
    </source>
</evidence>
<name>A0A0N0CUH9_9BACI</name>
<reference evidence="1 2" key="1">
    <citation type="submission" date="2015-07" db="EMBL/GenBank/DDBJ databases">
        <title>Genome sequencing project for genomic taxonomy and phylogenomics of Bacillus-like bacteria.</title>
        <authorList>
            <person name="Liu B."/>
            <person name="Wang J."/>
            <person name="Zhu Y."/>
            <person name="Liu G."/>
            <person name="Chen Q."/>
            <person name="Chen Z."/>
            <person name="Che J."/>
            <person name="Ge C."/>
            <person name="Shi H."/>
            <person name="Pan Z."/>
            <person name="Liu X."/>
        </authorList>
    </citation>
    <scope>NUCLEOTIDE SEQUENCE [LARGE SCALE GENOMIC DNA]</scope>
    <source>
        <strain evidence="1 2">DSM 54</strain>
    </source>
</reference>
<evidence type="ECO:0008006" key="3">
    <source>
        <dbReference type="Google" id="ProtNLM"/>
    </source>
</evidence>
<dbReference type="EMBL" id="LGCI01000011">
    <property type="protein sequence ID" value="KOY80381.1"/>
    <property type="molecule type" value="Genomic_DNA"/>
</dbReference>
<dbReference type="STRING" id="33935.ADM90_21345"/>
<dbReference type="OrthoDB" id="2968015at2"/>
<dbReference type="PATRIC" id="fig|33935.3.peg.4514"/>
<keyword evidence="2" id="KW-1185">Reference proteome</keyword>
<dbReference type="RefSeq" id="WP_053996882.1">
    <property type="nucleotide sequence ID" value="NZ_CP065643.1"/>
</dbReference>